<sequence length="91" mass="10157">MTSFLLELCKTFGGCLSWEQVEKVGGVITKLTLIKGTRSSLPDGIRTSRSSVNRGPIGEAFRSRNHYILGSLQSALLYESLVYNTRHPQKR</sequence>
<protein>
    <submittedName>
        <fullName evidence="1">Uncharacterized protein</fullName>
    </submittedName>
</protein>
<dbReference type="Proteomes" id="UP001586593">
    <property type="component" value="Unassembled WGS sequence"/>
</dbReference>
<reference evidence="1 2" key="1">
    <citation type="journal article" date="2024" name="Commun. Biol.">
        <title>Comparative genomic analysis of thermophilic fungi reveals convergent evolutionary adaptations and gene losses.</title>
        <authorList>
            <person name="Steindorff A.S."/>
            <person name="Aguilar-Pontes M.V."/>
            <person name="Robinson A.J."/>
            <person name="Andreopoulos B."/>
            <person name="LaButti K."/>
            <person name="Kuo A."/>
            <person name="Mondo S."/>
            <person name="Riley R."/>
            <person name="Otillar R."/>
            <person name="Haridas S."/>
            <person name="Lipzen A."/>
            <person name="Grimwood J."/>
            <person name="Schmutz J."/>
            <person name="Clum A."/>
            <person name="Reid I.D."/>
            <person name="Moisan M.C."/>
            <person name="Butler G."/>
            <person name="Nguyen T.T.M."/>
            <person name="Dewar K."/>
            <person name="Conant G."/>
            <person name="Drula E."/>
            <person name="Henrissat B."/>
            <person name="Hansel C."/>
            <person name="Singer S."/>
            <person name="Hutchinson M.I."/>
            <person name="de Vries R.P."/>
            <person name="Natvig D.O."/>
            <person name="Powell A.J."/>
            <person name="Tsang A."/>
            <person name="Grigoriev I.V."/>
        </authorList>
    </citation>
    <scope>NUCLEOTIDE SEQUENCE [LARGE SCALE GENOMIC DNA]</scope>
    <source>
        <strain evidence="1 2">ATCC 24622</strain>
    </source>
</reference>
<organism evidence="1 2">
    <name type="scientific">Phialemonium thermophilum</name>
    <dbReference type="NCBI Taxonomy" id="223376"/>
    <lineage>
        <taxon>Eukaryota</taxon>
        <taxon>Fungi</taxon>
        <taxon>Dikarya</taxon>
        <taxon>Ascomycota</taxon>
        <taxon>Pezizomycotina</taxon>
        <taxon>Sordariomycetes</taxon>
        <taxon>Sordariomycetidae</taxon>
        <taxon>Cephalothecales</taxon>
        <taxon>Cephalothecaceae</taxon>
        <taxon>Phialemonium</taxon>
    </lineage>
</organism>
<comment type="caution">
    <text evidence="1">The sequence shown here is derived from an EMBL/GenBank/DDBJ whole genome shotgun (WGS) entry which is preliminary data.</text>
</comment>
<keyword evidence="2" id="KW-1185">Reference proteome</keyword>
<evidence type="ECO:0000313" key="1">
    <source>
        <dbReference type="EMBL" id="KAL1877623.1"/>
    </source>
</evidence>
<dbReference type="EMBL" id="JAZHXJ010000061">
    <property type="protein sequence ID" value="KAL1877623.1"/>
    <property type="molecule type" value="Genomic_DNA"/>
</dbReference>
<gene>
    <name evidence="1" type="ORF">VTK73DRAFT_8447</name>
</gene>
<accession>A0ABR3XNW6</accession>
<evidence type="ECO:0000313" key="2">
    <source>
        <dbReference type="Proteomes" id="UP001586593"/>
    </source>
</evidence>
<proteinExistence type="predicted"/>
<name>A0ABR3XNW6_9PEZI</name>